<evidence type="ECO:0000256" key="9">
    <source>
        <dbReference type="PROSITE-ProRule" id="PRU00289"/>
    </source>
</evidence>
<dbReference type="InterPro" id="IPR050206">
    <property type="entry name" value="FtsK/SpoIIIE/SftA"/>
</dbReference>
<dbReference type="InterPro" id="IPR023837">
    <property type="entry name" value="EccCb-like_Actinobacteria"/>
</dbReference>
<feature type="region of interest" description="Disordered" evidence="10">
    <location>
        <begin position="362"/>
        <end position="388"/>
    </location>
</feature>
<feature type="binding site" evidence="9">
    <location>
        <begin position="484"/>
        <end position="491"/>
    </location>
    <ligand>
        <name>ATP</name>
        <dbReference type="ChEBI" id="CHEBI:30616"/>
    </ligand>
</feature>
<keyword evidence="7 11" id="KW-1133">Transmembrane helix</keyword>
<dbReference type="NCBIfam" id="TIGR03925">
    <property type="entry name" value="T7SS_EccC_b"/>
    <property type="match status" value="1"/>
</dbReference>
<keyword evidence="4" id="KW-0677">Repeat</keyword>
<protein>
    <submittedName>
        <fullName evidence="13">Type VII secretion protein EccCa</fullName>
    </submittedName>
</protein>
<evidence type="ECO:0000256" key="11">
    <source>
        <dbReference type="SAM" id="Phobius"/>
    </source>
</evidence>
<feature type="transmembrane region" description="Helical" evidence="11">
    <location>
        <begin position="37"/>
        <end position="58"/>
    </location>
</feature>
<dbReference type="Gene3D" id="3.40.50.300">
    <property type="entry name" value="P-loop containing nucleotide triphosphate hydrolases"/>
    <property type="match status" value="4"/>
</dbReference>
<evidence type="ECO:0000256" key="1">
    <source>
        <dbReference type="ARBA" id="ARBA00004651"/>
    </source>
</evidence>
<feature type="binding site" evidence="9">
    <location>
        <begin position="1109"/>
        <end position="1116"/>
    </location>
    <ligand>
        <name>ATP</name>
        <dbReference type="ChEBI" id="CHEBI:30616"/>
    </ligand>
</feature>
<evidence type="ECO:0000313" key="14">
    <source>
        <dbReference type="Proteomes" id="UP001296706"/>
    </source>
</evidence>
<dbReference type="InterPro" id="IPR003593">
    <property type="entry name" value="AAA+_ATPase"/>
</dbReference>
<dbReference type="NCBIfam" id="TIGR03924">
    <property type="entry name" value="T7SS_EccC_a"/>
    <property type="match status" value="1"/>
</dbReference>
<keyword evidence="3 11" id="KW-0812">Transmembrane</keyword>
<proteinExistence type="predicted"/>
<feature type="region of interest" description="Disordered" evidence="10">
    <location>
        <begin position="1006"/>
        <end position="1025"/>
    </location>
</feature>
<organism evidence="13 14">
    <name type="scientific">Pseudonocardia xinjiangensis</name>
    <dbReference type="NCBI Taxonomy" id="75289"/>
    <lineage>
        <taxon>Bacteria</taxon>
        <taxon>Bacillati</taxon>
        <taxon>Actinomycetota</taxon>
        <taxon>Actinomycetes</taxon>
        <taxon>Pseudonocardiales</taxon>
        <taxon>Pseudonocardiaceae</taxon>
        <taxon>Pseudonocardia</taxon>
    </lineage>
</organism>
<dbReference type="PANTHER" id="PTHR22683:SF1">
    <property type="entry name" value="TYPE VII SECRETION SYSTEM PROTEIN ESSC"/>
    <property type="match status" value="1"/>
</dbReference>
<dbReference type="PANTHER" id="PTHR22683">
    <property type="entry name" value="SPORULATION PROTEIN RELATED"/>
    <property type="match status" value="1"/>
</dbReference>
<feature type="binding site" evidence="9">
    <location>
        <begin position="831"/>
        <end position="838"/>
    </location>
    <ligand>
        <name>ATP</name>
        <dbReference type="ChEBI" id="CHEBI:30616"/>
    </ligand>
</feature>
<accession>A0ABX1R6S1</accession>
<dbReference type="SMART" id="SM00382">
    <property type="entry name" value="AAA"/>
    <property type="match status" value="2"/>
</dbReference>
<dbReference type="EMBL" id="JAAXKY010000005">
    <property type="protein sequence ID" value="NMH76096.1"/>
    <property type="molecule type" value="Genomic_DNA"/>
</dbReference>
<reference evidence="13 14" key="1">
    <citation type="submission" date="2020-04" db="EMBL/GenBank/DDBJ databases">
        <authorList>
            <person name="Klaysubun C."/>
            <person name="Duangmal K."/>
            <person name="Lipun K."/>
        </authorList>
    </citation>
    <scope>NUCLEOTIDE SEQUENCE [LARGE SCALE GENOMIC DNA]</scope>
    <source>
        <strain evidence="13 14">JCM 11839</strain>
    </source>
</reference>
<feature type="domain" description="FtsK" evidence="12">
    <location>
        <begin position="461"/>
        <end position="661"/>
    </location>
</feature>
<sequence>MGTVGVVRPRRVPPRMPGGELTLEPPPEPERIVPAGMLARLLPVVMLLGSVGFIAVLGPRNPTSWLFGGMFAISTLAMMMTGAGRGGGNRSASLDEDRRDYLRYLSLLRGRVRGIAAEQRAVLESLHPHPAAWPAVLAAGRLWERRPADPDFGQLRIGRGAQRLATRLVAPQTGPVEGLEPVTALALRRFLLGHAVVPDLPVALSLRASSTVWLEPADPAEGLGPARALARALVAQYALWHSPADALLAVVAPPTLATEWEWVKWLPHVAHPRRRDAIGPLRMVSGDADDVRRWWVAELAGRPAGPGTGEPHLLVVVDEVAEGPGPWAGVAGVTVLRVGAPPGRRPGPSVVRLLVGAHGLHRVGSTDRRPTDLAPDDEQAAPIGHPDGLGVAEARALARRLARYRSGGAAPGGDAAPRRAPGLPALLGLEPGPAGIAALRARWIRAETDRLRVPIGVDERGGPVVLDLKESAQGGSGPHGLCVGATGSGKSELLRTLVLGLAATHSPAELNLVLVDFKGGATFLGLAGLPHVSAVITNLADELTLVDRMADTLAGEVTRRQELLRAAGNLVGVADYAAARRGGAELPPLPALFVVVDEFSELLAQRPELIELLVTIGRLGRSLGIHLLLASQRLEEGRLRGLESHLSYRIALRTFSASESRAVLGVPDAHQLPSAPGSAFLATGTDELVRFRAAYVSGPGTPAAPRSGPAAGRPRAYPFRVGPVPEVTPVEPVTATETDGVDGPTVLDTVIAAMAGQGPPAHRVWLPPLDAPPPLDEVLGPVDAGPGQGPPAARTGVLQVPVGLIDRPYQQRRDPLVIDLAGGSGHLAVVGGPRAGKSTALATAVLGLALTHTPDELGVHVLDFGGGALGSLAGLPHVGTVAGRQEVDLVRRTVAELTAVLARRERLFREAGIASVEEFRARRAAGAHPGEPSTDLLLVVDGYLTLRGDFDDLDARLLPLAAQGLSYGLHLAISAGRWSELRPALKDLLGGRIELRLGEPAESEVDRRRAAEVPARPGHGLAPDGAPAVVAAPRLSTGATDQAALVGVIAQAWPGAGLPPVRLLPERIDLHRLPPAGPGSTGVPIGVDEERLGRVELDLAADPHLMCFADAESGKTNLLRLVARGITDRHGPEAARLVVVDHRRTLLGVVPDTHLIGYASTADATAEAAREVAASLRRRLPGPDVTPRALRERSWWTGPEVYVLVDDYDLVAPGGGAQHPLVPLVEFLAQAKDVGLHLVVARRCGGAGRALFDPLLGRLRELAVPGLVMNGSPDEGALVESVKPASLPPGRATLVDRRRGARRIQLAWLPPDVEDDP</sequence>
<feature type="region of interest" description="Disordered" evidence="10">
    <location>
        <begin position="1"/>
        <end position="28"/>
    </location>
</feature>
<dbReference type="SUPFAM" id="SSF52540">
    <property type="entry name" value="P-loop containing nucleoside triphosphate hydrolases"/>
    <property type="match status" value="3"/>
</dbReference>
<keyword evidence="2" id="KW-1003">Cell membrane</keyword>
<evidence type="ECO:0000256" key="8">
    <source>
        <dbReference type="ARBA" id="ARBA00023136"/>
    </source>
</evidence>
<dbReference type="PROSITE" id="PS50901">
    <property type="entry name" value="FTSK"/>
    <property type="match status" value="3"/>
</dbReference>
<feature type="domain" description="FtsK" evidence="12">
    <location>
        <begin position="1092"/>
        <end position="1278"/>
    </location>
</feature>
<name>A0ABX1R6S1_9PSEU</name>
<dbReference type="InterPro" id="IPR027417">
    <property type="entry name" value="P-loop_NTPase"/>
</dbReference>
<keyword evidence="14" id="KW-1185">Reference proteome</keyword>
<feature type="transmembrane region" description="Helical" evidence="11">
    <location>
        <begin position="65"/>
        <end position="84"/>
    </location>
</feature>
<evidence type="ECO:0000256" key="3">
    <source>
        <dbReference type="ARBA" id="ARBA00022692"/>
    </source>
</evidence>
<comment type="caution">
    <text evidence="13">The sequence shown here is derived from an EMBL/GenBank/DDBJ whole genome shotgun (WGS) entry which is preliminary data.</text>
</comment>
<evidence type="ECO:0000313" key="13">
    <source>
        <dbReference type="EMBL" id="NMH76096.1"/>
    </source>
</evidence>
<evidence type="ECO:0000256" key="6">
    <source>
        <dbReference type="ARBA" id="ARBA00022840"/>
    </source>
</evidence>
<evidence type="ECO:0000256" key="10">
    <source>
        <dbReference type="SAM" id="MobiDB-lite"/>
    </source>
</evidence>
<keyword evidence="8 11" id="KW-0472">Membrane</keyword>
<dbReference type="InterPro" id="IPR002543">
    <property type="entry name" value="FtsK_dom"/>
</dbReference>
<keyword evidence="6 9" id="KW-0067">ATP-binding</keyword>
<evidence type="ECO:0000256" key="2">
    <source>
        <dbReference type="ARBA" id="ARBA00022475"/>
    </source>
</evidence>
<dbReference type="InterPro" id="IPR023836">
    <property type="entry name" value="EccCa-like_Actinobacteria"/>
</dbReference>
<gene>
    <name evidence="13" type="primary">eccCa</name>
    <name evidence="13" type="ORF">HF577_03095</name>
</gene>
<evidence type="ECO:0000256" key="4">
    <source>
        <dbReference type="ARBA" id="ARBA00022737"/>
    </source>
</evidence>
<comment type="subcellular location">
    <subcellularLocation>
        <location evidence="1">Cell membrane</location>
        <topology evidence="1">Multi-pass membrane protein</topology>
    </subcellularLocation>
</comment>
<evidence type="ECO:0000256" key="5">
    <source>
        <dbReference type="ARBA" id="ARBA00022741"/>
    </source>
</evidence>
<dbReference type="RefSeq" id="WP_169394179.1">
    <property type="nucleotide sequence ID" value="NZ_BAAAJH010000041.1"/>
</dbReference>
<evidence type="ECO:0000259" key="12">
    <source>
        <dbReference type="PROSITE" id="PS50901"/>
    </source>
</evidence>
<evidence type="ECO:0000256" key="7">
    <source>
        <dbReference type="ARBA" id="ARBA00022989"/>
    </source>
</evidence>
<keyword evidence="5 9" id="KW-0547">Nucleotide-binding</keyword>
<dbReference type="Proteomes" id="UP001296706">
    <property type="component" value="Unassembled WGS sequence"/>
</dbReference>
<feature type="domain" description="FtsK" evidence="12">
    <location>
        <begin position="813"/>
        <end position="1004"/>
    </location>
</feature>
<dbReference type="Pfam" id="PF01580">
    <property type="entry name" value="FtsK_SpoIIIE"/>
    <property type="match status" value="2"/>
</dbReference>